<dbReference type="Proteomes" id="UP000304953">
    <property type="component" value="Unassembled WGS sequence"/>
</dbReference>
<reference evidence="1" key="1">
    <citation type="submission" date="2019-04" db="EMBL/GenBank/DDBJ databases">
        <title>Microbes associate with the intestines of laboratory mice.</title>
        <authorList>
            <person name="Navarre W."/>
            <person name="Wong E."/>
            <person name="Huang K."/>
            <person name="Tropini C."/>
            <person name="Ng K."/>
            <person name="Yu B."/>
        </authorList>
    </citation>
    <scope>NUCLEOTIDE SEQUENCE</scope>
    <source>
        <strain evidence="1">NM01_1-7b</strain>
    </source>
</reference>
<sequence>MAGELLQYSGLIAKTRAMHSRLLKREDFERIAELQTVSEAIGFLREQESYGKIYGGREDIRHRGQVEELIHNSIMEDYQKLYRFGNEQQRRALELYLPQLQFGESVPKIENSYFTEVWKQIDKFSGSQMRKVLREIFGTQVDWLNIMWMYRGKEFFHQKPEETAKILIPLHYKLKRAEIQRLLETEGTEEFCRILEGTMYFKGKDALVKMQDEISCHQVMKKMYQRICRKYPASMAPVFYYFYEKEQEIEHLTTALEGIRYQVPAREIRKLILL</sequence>
<keyword evidence="2" id="KW-1185">Reference proteome</keyword>
<protein>
    <submittedName>
        <fullName evidence="1">Uncharacterized protein</fullName>
    </submittedName>
</protein>
<comment type="caution">
    <text evidence="1">The sequence shown here is derived from an EMBL/GenBank/DDBJ whole genome shotgun (WGS) entry which is preliminary data.</text>
</comment>
<name>A0AC61S0Z3_9FIRM</name>
<accession>A0AC61S0Z3</accession>
<gene>
    <name evidence="1" type="ORF">E5329_01385</name>
</gene>
<evidence type="ECO:0000313" key="1">
    <source>
        <dbReference type="EMBL" id="TGY98088.1"/>
    </source>
</evidence>
<proteinExistence type="predicted"/>
<dbReference type="EMBL" id="SRYA01000002">
    <property type="protein sequence ID" value="TGY98088.1"/>
    <property type="molecule type" value="Genomic_DNA"/>
</dbReference>
<evidence type="ECO:0000313" key="2">
    <source>
        <dbReference type="Proteomes" id="UP000304953"/>
    </source>
</evidence>
<organism evidence="1 2">
    <name type="scientific">Petralouisia muris</name>
    <dbReference type="NCBI Taxonomy" id="3032872"/>
    <lineage>
        <taxon>Bacteria</taxon>
        <taxon>Bacillati</taxon>
        <taxon>Bacillota</taxon>
        <taxon>Clostridia</taxon>
        <taxon>Lachnospirales</taxon>
        <taxon>Lachnospiraceae</taxon>
        <taxon>Petralouisia</taxon>
    </lineage>
</organism>